<dbReference type="EMBL" id="CP012382">
    <property type="protein sequence ID" value="AKZ60248.1"/>
    <property type="molecule type" value="Genomic_DNA"/>
</dbReference>
<evidence type="ECO:0000313" key="1">
    <source>
        <dbReference type="EMBL" id="AKZ60248.1"/>
    </source>
</evidence>
<dbReference type="KEGG" id="samb:SAM23877_7205"/>
<protein>
    <submittedName>
        <fullName evidence="1">Uncharacterized protein</fullName>
    </submittedName>
</protein>
<reference evidence="2" key="1">
    <citation type="journal article" date="2015" name="J. Biotechnol.">
        <title>Complete genome sequence of Streptomyces ambofaciens ATCC 23877, the spiramycin producer.</title>
        <authorList>
            <person name="Thibessard A."/>
            <person name="Haas D."/>
            <person name="Gerbaud C."/>
            <person name="Aigle B."/>
            <person name="Lautru S."/>
            <person name="Pernodet J.L."/>
            <person name="Leblond P."/>
        </authorList>
    </citation>
    <scope>NUCLEOTIDE SEQUENCE [LARGE SCALE GENOMIC DNA]</scope>
    <source>
        <strain evidence="2">ATCC 23877 / 3486 / DSM 40053 / JCM 4204 / NBRC 12836 / NRRL B-2516</strain>
    </source>
</reference>
<sequence>MAMSARTCADLPLPLLTSRRHIDLGRTSSAICRPA</sequence>
<dbReference type="InterPro" id="IPR049979">
    <property type="entry name" value="Cys_resp_CS_actino"/>
</dbReference>
<gene>
    <name evidence="1" type="ORF">SAM23877_7205</name>
</gene>
<accession>A0A0K2B4T6</accession>
<dbReference type="AlphaFoldDB" id="A0A0K2B4T6"/>
<organism evidence="1 2">
    <name type="scientific">Streptomyces ambofaciens (strain ATCC 23877 / 3486 / DSM 40053 / JCM 4204 / NBRC 12836 / NRRL B-2516)</name>
    <dbReference type="NCBI Taxonomy" id="278992"/>
    <lineage>
        <taxon>Bacteria</taxon>
        <taxon>Bacillati</taxon>
        <taxon>Actinomycetota</taxon>
        <taxon>Actinomycetes</taxon>
        <taxon>Kitasatosporales</taxon>
        <taxon>Streptomycetaceae</taxon>
        <taxon>Streptomyces</taxon>
    </lineage>
</organism>
<evidence type="ECO:0000313" key="2">
    <source>
        <dbReference type="Proteomes" id="UP000061018"/>
    </source>
</evidence>
<name>A0A0K2B4T6_STRA7</name>
<dbReference type="Proteomes" id="UP000061018">
    <property type="component" value="Chromosome"/>
</dbReference>
<dbReference type="NCBIfam" id="NF042934">
    <property type="entry name" value="cis_reg_atten"/>
    <property type="match status" value="1"/>
</dbReference>
<proteinExistence type="predicted"/>